<dbReference type="RefSeq" id="WP_066546723.1">
    <property type="nucleotide sequence ID" value="NZ_MASJ01000034.1"/>
</dbReference>
<keyword evidence="3" id="KW-1185">Reference proteome</keyword>
<evidence type="ECO:0000313" key="2">
    <source>
        <dbReference type="EMBL" id="OCS83513.1"/>
    </source>
</evidence>
<dbReference type="Proteomes" id="UP000093199">
    <property type="component" value="Unassembled WGS sequence"/>
</dbReference>
<sequence>MYKTKSITMKTKKTETTPYVVPAKDVIQQLPPAVQLLLSEWVAQLYENIDTLQATFADEPSLIQSYLVYNLRGSRKQKLSLDDDLIAFFSKVTFSTLLDEMATFYTHCTYTVDDKTIHFGVDKIAISKLGVTIEGTQKKVSLSHQAFFLLRALELEFSQKATIHALVPYAQQKVDDNPLDAHRKILEHDDMRSYYMQYEPTTAILIYMLFSRKLFNVCANHYKFEPEFTMLTDFHLLKTKVVVDALYRKYSIAKQTTAEQQIKGLKTKLDEATTKLDKQKELTKKKQEQLDTFKKEQPTKATPLKADPKMKEFEQQITALKADLTTKNREYDLHMRMKQSDIDRKQQELDEVKRERSTLQQQVHELKAIQQQMTQQPTVSTIDEWLSIGQELLQQTTEQQHDAITAFFASYVTLAEQRFAKQQPKSSTTDVFGYYEAKFGGHYIHFLNGQVERIKNLPNNVYLRDQQFVRVTENFEYVERYYHYFYDGPVVNPQAFSIVTYHDDKPYVYDAGQMMPLKLKSDEQAREGQIVAFSKTYDMLRYYLEANVNTLDHYAASINAKGHAFYYVQQLIGTGAVVIEPFTNKVTYMELPQDHNVQQYEGFTYSDGEVVHIFGKHGFYERSDFYTKREFATIEELAEQCFIRKTNRELVILQYDPKKFTPVVGEVVAIDEHHRYLYRETTESTVAETIEQRKLAYIDPAQPKKEQPVYSAVPNNNKPSITVVTNTTYANNYKVHLEPYFNVQLVDAFEGEAKVMQAARKAELIVLCTQHLNHPISKKIQKEFPGRYFLDHSEGGNLLALNLQNHFRLA</sequence>
<keyword evidence="1" id="KW-0175">Coiled coil</keyword>
<comment type="caution">
    <text evidence="2">The sequence shown here is derived from an EMBL/GenBank/DDBJ whole genome shotgun (WGS) entry which is preliminary data.</text>
</comment>
<gene>
    <name evidence="2" type="ORF">A6M13_04310</name>
</gene>
<dbReference type="OrthoDB" id="9798761at2"/>
<protein>
    <submittedName>
        <fullName evidence="2">Uncharacterized protein</fullName>
    </submittedName>
</protein>
<dbReference type="EMBL" id="MASJ01000034">
    <property type="protein sequence ID" value="OCS83513.1"/>
    <property type="molecule type" value="Genomic_DNA"/>
</dbReference>
<proteinExistence type="predicted"/>
<name>A0A1C0Y8R2_9BACL</name>
<evidence type="ECO:0000313" key="3">
    <source>
        <dbReference type="Proteomes" id="UP000093199"/>
    </source>
</evidence>
<feature type="coiled-coil region" evidence="1">
    <location>
        <begin position="255"/>
        <end position="376"/>
    </location>
</feature>
<reference evidence="2 3" key="1">
    <citation type="submission" date="2016-07" db="EMBL/GenBank/DDBJ databases">
        <title>Caryophanon tenue genome sequencing.</title>
        <authorList>
            <person name="Verma A."/>
            <person name="Pal Y."/>
            <person name="Krishnamurthi S."/>
        </authorList>
    </citation>
    <scope>NUCLEOTIDE SEQUENCE [LARGE SCALE GENOMIC DNA]</scope>
    <source>
        <strain evidence="2 3">DSM 14152</strain>
    </source>
</reference>
<evidence type="ECO:0000256" key="1">
    <source>
        <dbReference type="SAM" id="Coils"/>
    </source>
</evidence>
<dbReference type="AlphaFoldDB" id="A0A1C0Y8R2"/>
<organism evidence="2 3">
    <name type="scientific">Caryophanon tenue</name>
    <dbReference type="NCBI Taxonomy" id="33978"/>
    <lineage>
        <taxon>Bacteria</taxon>
        <taxon>Bacillati</taxon>
        <taxon>Bacillota</taxon>
        <taxon>Bacilli</taxon>
        <taxon>Bacillales</taxon>
        <taxon>Caryophanaceae</taxon>
        <taxon>Caryophanon</taxon>
    </lineage>
</organism>
<accession>A0A1C0Y8R2</accession>